<evidence type="ECO:0000313" key="10">
    <source>
        <dbReference type="Proteomes" id="UP000324758"/>
    </source>
</evidence>
<evidence type="ECO:0000256" key="2">
    <source>
        <dbReference type="ARBA" id="ARBA00022448"/>
    </source>
</evidence>
<keyword evidence="2 7" id="KW-0813">Transport</keyword>
<dbReference type="PROSITE" id="PS50928">
    <property type="entry name" value="ABC_TM1"/>
    <property type="match status" value="1"/>
</dbReference>
<reference evidence="9 10" key="1">
    <citation type="submission" date="2019-08" db="EMBL/GenBank/DDBJ databases">
        <title>Bradyrhizobium hipponensis sp. nov., a rhizobium isolated from a Lupinus angustifolius root nodule in Tunisia.</title>
        <authorList>
            <person name="Off K."/>
            <person name="Rejili M."/>
            <person name="Mars M."/>
            <person name="Brachmann A."/>
            <person name="Marin M."/>
        </authorList>
    </citation>
    <scope>NUCLEOTIDE SEQUENCE [LARGE SCALE GENOMIC DNA]</scope>
    <source>
        <strain evidence="9 10">CTAW71</strain>
    </source>
</reference>
<keyword evidence="3" id="KW-1003">Cell membrane</keyword>
<dbReference type="GO" id="GO:0005886">
    <property type="term" value="C:plasma membrane"/>
    <property type="evidence" value="ECO:0007669"/>
    <property type="project" value="UniProtKB-SubCell"/>
</dbReference>
<dbReference type="SUPFAM" id="SSF161098">
    <property type="entry name" value="MetI-like"/>
    <property type="match status" value="1"/>
</dbReference>
<evidence type="ECO:0000256" key="5">
    <source>
        <dbReference type="ARBA" id="ARBA00022989"/>
    </source>
</evidence>
<name>A0A5D3KNF5_9BRAD</name>
<feature type="transmembrane region" description="Helical" evidence="7">
    <location>
        <begin position="249"/>
        <end position="273"/>
    </location>
</feature>
<dbReference type="CDD" id="cd06261">
    <property type="entry name" value="TM_PBP2"/>
    <property type="match status" value="1"/>
</dbReference>
<gene>
    <name evidence="9" type="ORF">FXB40_04680</name>
</gene>
<dbReference type="InterPro" id="IPR000515">
    <property type="entry name" value="MetI-like"/>
</dbReference>
<dbReference type="InterPro" id="IPR045621">
    <property type="entry name" value="BPD_transp_1_N"/>
</dbReference>
<keyword evidence="5 7" id="KW-1133">Transmembrane helix</keyword>
<dbReference type="PANTHER" id="PTHR43163">
    <property type="entry name" value="DIPEPTIDE TRANSPORT SYSTEM PERMEASE PROTEIN DPPB-RELATED"/>
    <property type="match status" value="1"/>
</dbReference>
<comment type="subcellular location">
    <subcellularLocation>
        <location evidence="1 7">Cell membrane</location>
        <topology evidence="1 7">Multi-pass membrane protein</topology>
    </subcellularLocation>
</comment>
<comment type="caution">
    <text evidence="9">The sequence shown here is derived from an EMBL/GenBank/DDBJ whole genome shotgun (WGS) entry which is preliminary data.</text>
</comment>
<dbReference type="InterPro" id="IPR035906">
    <property type="entry name" value="MetI-like_sf"/>
</dbReference>
<feature type="transmembrane region" description="Helical" evidence="7">
    <location>
        <begin position="307"/>
        <end position="329"/>
    </location>
</feature>
<feature type="transmembrane region" description="Helical" evidence="7">
    <location>
        <begin position="101"/>
        <end position="122"/>
    </location>
</feature>
<keyword evidence="6 7" id="KW-0472">Membrane</keyword>
<evidence type="ECO:0000313" key="9">
    <source>
        <dbReference type="EMBL" id="TYL98862.1"/>
    </source>
</evidence>
<dbReference type="OrthoDB" id="9805855at2"/>
<protein>
    <submittedName>
        <fullName evidence="9">ABC transporter permease</fullName>
    </submittedName>
</protein>
<organism evidence="9 10">
    <name type="scientific">Bradyrhizobium rifense</name>
    <dbReference type="NCBI Taxonomy" id="515499"/>
    <lineage>
        <taxon>Bacteria</taxon>
        <taxon>Pseudomonadati</taxon>
        <taxon>Pseudomonadota</taxon>
        <taxon>Alphaproteobacteria</taxon>
        <taxon>Hyphomicrobiales</taxon>
        <taxon>Nitrobacteraceae</taxon>
        <taxon>Bradyrhizobium</taxon>
    </lineage>
</organism>
<evidence type="ECO:0000256" key="3">
    <source>
        <dbReference type="ARBA" id="ARBA00022475"/>
    </source>
</evidence>
<dbReference type="AlphaFoldDB" id="A0A5D3KNF5"/>
<evidence type="ECO:0000256" key="1">
    <source>
        <dbReference type="ARBA" id="ARBA00004651"/>
    </source>
</evidence>
<sequence>MLRSVIKRVAFAVPTIFGVVLVSFALTRLLPGDPAVYFAGAAPTPEAIADIRKAMLLDRPLLEQFVSYVVNLLHGDLGKSLITGQPVVKDLVARMPATLELTGLSLLIALVVSIPLGVIGALRKGSLIDHAARFFSTTALSMPSFFTGLLLVFVFYYLLGLAPAPLGRIDPLGLPPPVRSGLIVIDGFLAGDYESVTDGLAHLVLPSIALALSGIGPLTRITRGAMLTVLSSDFIRAARSYDMPRWRLIYVYALRNAMLPVLTTAGFVFSFLISANVVVEKVFSWPGIGSYALEALVASDYAAVQGFVLSVALLYVLINILIDVLYGIVDVRVRLAE</sequence>
<feature type="transmembrane region" description="Helical" evidence="7">
    <location>
        <begin position="199"/>
        <end position="218"/>
    </location>
</feature>
<dbReference type="Pfam" id="PF00528">
    <property type="entry name" value="BPD_transp_1"/>
    <property type="match status" value="1"/>
</dbReference>
<dbReference type="Pfam" id="PF19300">
    <property type="entry name" value="BPD_transp_1_N"/>
    <property type="match status" value="1"/>
</dbReference>
<feature type="transmembrane region" description="Helical" evidence="7">
    <location>
        <begin position="9"/>
        <end position="30"/>
    </location>
</feature>
<dbReference type="RefSeq" id="WP_148771064.1">
    <property type="nucleotide sequence ID" value="NZ_VSSS01000010.1"/>
</dbReference>
<evidence type="ECO:0000256" key="4">
    <source>
        <dbReference type="ARBA" id="ARBA00022692"/>
    </source>
</evidence>
<evidence type="ECO:0000259" key="8">
    <source>
        <dbReference type="PROSITE" id="PS50928"/>
    </source>
</evidence>
<evidence type="ECO:0000256" key="7">
    <source>
        <dbReference type="RuleBase" id="RU363032"/>
    </source>
</evidence>
<dbReference type="GO" id="GO:0071916">
    <property type="term" value="F:dipeptide transmembrane transporter activity"/>
    <property type="evidence" value="ECO:0007669"/>
    <property type="project" value="TreeGrafter"/>
</dbReference>
<feature type="domain" description="ABC transmembrane type-1" evidence="8">
    <location>
        <begin position="95"/>
        <end position="326"/>
    </location>
</feature>
<keyword evidence="10" id="KW-1185">Reference proteome</keyword>
<dbReference type="Proteomes" id="UP000324758">
    <property type="component" value="Unassembled WGS sequence"/>
</dbReference>
<feature type="transmembrane region" description="Helical" evidence="7">
    <location>
        <begin position="134"/>
        <end position="159"/>
    </location>
</feature>
<comment type="similarity">
    <text evidence="7">Belongs to the binding-protein-dependent transport system permease family.</text>
</comment>
<dbReference type="EMBL" id="VSSS01000010">
    <property type="protein sequence ID" value="TYL98862.1"/>
    <property type="molecule type" value="Genomic_DNA"/>
</dbReference>
<evidence type="ECO:0000256" key="6">
    <source>
        <dbReference type="ARBA" id="ARBA00023136"/>
    </source>
</evidence>
<accession>A0A5D3KNF5</accession>
<keyword evidence="4 7" id="KW-0812">Transmembrane</keyword>
<dbReference type="Gene3D" id="1.10.3720.10">
    <property type="entry name" value="MetI-like"/>
    <property type="match status" value="1"/>
</dbReference>
<proteinExistence type="inferred from homology"/>
<dbReference type="PANTHER" id="PTHR43163:SF6">
    <property type="entry name" value="DIPEPTIDE TRANSPORT SYSTEM PERMEASE PROTEIN DPPB-RELATED"/>
    <property type="match status" value="1"/>
</dbReference>